<keyword evidence="5" id="KW-0539">Nucleus</keyword>
<dbReference type="InterPro" id="IPR003107">
    <property type="entry name" value="HAT"/>
</dbReference>
<evidence type="ECO:0000256" key="1">
    <source>
        <dbReference type="ARBA" id="ARBA00004604"/>
    </source>
</evidence>
<evidence type="ECO:0000256" key="3">
    <source>
        <dbReference type="ARBA" id="ARBA00022552"/>
    </source>
</evidence>
<dbReference type="STRING" id="306901.Q2HBQ6"/>
<dbReference type="SUPFAM" id="SSF48452">
    <property type="entry name" value="TPR-like"/>
    <property type="match status" value="1"/>
</dbReference>
<organism evidence="8 9">
    <name type="scientific">Chaetomium globosum (strain ATCC 6205 / CBS 148.51 / DSM 1962 / NBRC 6347 / NRRL 1970)</name>
    <name type="common">Soil fungus</name>
    <dbReference type="NCBI Taxonomy" id="306901"/>
    <lineage>
        <taxon>Eukaryota</taxon>
        <taxon>Fungi</taxon>
        <taxon>Dikarya</taxon>
        <taxon>Ascomycota</taxon>
        <taxon>Pezizomycotina</taxon>
        <taxon>Sordariomycetes</taxon>
        <taxon>Sordariomycetidae</taxon>
        <taxon>Sordariales</taxon>
        <taxon>Chaetomiaceae</taxon>
        <taxon>Chaetomium</taxon>
    </lineage>
</organism>
<dbReference type="FunCoup" id="Q2HBQ6">
    <property type="interactions" value="263"/>
</dbReference>
<keyword evidence="9" id="KW-1185">Reference proteome</keyword>
<evidence type="ECO:0000256" key="6">
    <source>
        <dbReference type="SAM" id="MobiDB-lite"/>
    </source>
</evidence>
<dbReference type="OMA" id="YAKLEMI"/>
<evidence type="ECO:0000313" key="9">
    <source>
        <dbReference type="Proteomes" id="UP000001056"/>
    </source>
</evidence>
<dbReference type="EMBL" id="CH408030">
    <property type="protein sequence ID" value="EAQ90413.1"/>
    <property type="molecule type" value="Genomic_DNA"/>
</dbReference>
<feature type="region of interest" description="Disordered" evidence="6">
    <location>
        <begin position="255"/>
        <end position="274"/>
    </location>
</feature>
<keyword evidence="4" id="KW-0677">Repeat</keyword>
<dbReference type="InterPro" id="IPR013949">
    <property type="entry name" value="Utp6"/>
</dbReference>
<sequence length="437" mass="48394">MILECRTSKSFRHGPHFPARPLHPILGASSLRFGLVLTARSGLGGEQEQKFFTKDEIRSLVTKRSDFEHLILSPGTKPTDFLSYISWERSLDRLRAKRCRRLNLSRSSSSRASHARTFGIFERAVLKHPGCVPLWRAYLDFAAHEAGAAKRWRRICTRALRLHPTDAGLWVLAGRRAAMAGDMERARAHFLRGCRFCTGDVVLWVEYARCEMEWLARVEAKKAGKGVRKGVNVMEAVKATEAVQEGDIVLFDEEDEDDSGDEGGLMLPDPDAQGGKMAKAEVFDEEATRKMEQSPALSGAIPMAIFGIAKKQPFFGPAAAETFFDAFAGFGHVSSQAKIVQHVVDTMVELFPNHPCTCSCQIRQPLVGVDVLTAAFPKALRESLARLKVGMETTQDKKELANKVVAWTDVILAIEGLDAAVKTVLEHTKRSLEDSTS</sequence>
<dbReference type="GO" id="GO:0034388">
    <property type="term" value="C:Pwp2p-containing subcomplex of 90S preribosome"/>
    <property type="evidence" value="ECO:0007669"/>
    <property type="project" value="TreeGrafter"/>
</dbReference>
<feature type="domain" description="U3 small nucleolar RNA-associated protein 6 N-terminal" evidence="7">
    <location>
        <begin position="47"/>
        <end position="111"/>
    </location>
</feature>
<evidence type="ECO:0000313" key="8">
    <source>
        <dbReference type="EMBL" id="EAQ90413.1"/>
    </source>
</evidence>
<gene>
    <name evidence="8" type="ORF">CHGG_02348</name>
</gene>
<comment type="similarity">
    <text evidence="2">Belongs to the UTP6 family.</text>
</comment>
<dbReference type="RefSeq" id="XP_001228864.1">
    <property type="nucleotide sequence ID" value="XM_001228863.1"/>
</dbReference>
<dbReference type="eggNOG" id="KOG2396">
    <property type="taxonomic scope" value="Eukaryota"/>
</dbReference>
<reference evidence="9" key="1">
    <citation type="journal article" date="2015" name="Genome Announc.">
        <title>Draft genome sequence of the cellulolytic fungus Chaetomium globosum.</title>
        <authorList>
            <person name="Cuomo C.A."/>
            <person name="Untereiner W.A."/>
            <person name="Ma L.-J."/>
            <person name="Grabherr M."/>
            <person name="Birren B.W."/>
        </authorList>
    </citation>
    <scope>NUCLEOTIDE SEQUENCE [LARGE SCALE GENOMIC DNA]</scope>
    <source>
        <strain evidence="9">ATCC 6205 / CBS 148.51 / DSM 1962 / NBRC 6347 / NRRL 1970</strain>
    </source>
</reference>
<evidence type="ECO:0000256" key="2">
    <source>
        <dbReference type="ARBA" id="ARBA00010734"/>
    </source>
</evidence>
<dbReference type="PANTHER" id="PTHR23271:SF1">
    <property type="entry name" value="U3 SMALL NUCLEOLAR RNA-ASSOCIATED PROTEIN 6 HOMOLOG"/>
    <property type="match status" value="1"/>
</dbReference>
<proteinExistence type="inferred from homology"/>
<dbReference type="GO" id="GO:0032040">
    <property type="term" value="C:small-subunit processome"/>
    <property type="evidence" value="ECO:0007669"/>
    <property type="project" value="TreeGrafter"/>
</dbReference>
<evidence type="ECO:0000259" key="7">
    <source>
        <dbReference type="Pfam" id="PF08640"/>
    </source>
</evidence>
<dbReference type="OrthoDB" id="28112at2759"/>
<protein>
    <recommendedName>
        <fullName evidence="7">U3 small nucleolar RNA-associated protein 6 N-terminal domain-containing protein</fullName>
    </recommendedName>
</protein>
<dbReference type="VEuPathDB" id="FungiDB:CHGG_02348"/>
<dbReference type="HOGENOM" id="CLU_026025_3_1_1"/>
<dbReference type="Pfam" id="PF08640">
    <property type="entry name" value="U3_assoc_6"/>
    <property type="match status" value="1"/>
</dbReference>
<dbReference type="SMART" id="SM00386">
    <property type="entry name" value="HAT"/>
    <property type="match status" value="2"/>
</dbReference>
<dbReference type="InterPro" id="IPR055347">
    <property type="entry name" value="UTP6_N"/>
</dbReference>
<dbReference type="AlphaFoldDB" id="Q2HBQ6"/>
<dbReference type="PANTHER" id="PTHR23271">
    <property type="entry name" value="HEPATOCELLULAR CARCINOMA-ASSOCIATED ANTIGEN 66"/>
    <property type="match status" value="1"/>
</dbReference>
<dbReference type="InterPro" id="IPR011990">
    <property type="entry name" value="TPR-like_helical_dom_sf"/>
</dbReference>
<comment type="subcellular location">
    <subcellularLocation>
        <location evidence="1">Nucleus</location>
        <location evidence="1">Nucleolus</location>
    </subcellularLocation>
</comment>
<evidence type="ECO:0000256" key="4">
    <source>
        <dbReference type="ARBA" id="ARBA00022737"/>
    </source>
</evidence>
<dbReference type="InParanoid" id="Q2HBQ6"/>
<accession>Q2HBQ6</accession>
<dbReference type="GO" id="GO:0030515">
    <property type="term" value="F:snoRNA binding"/>
    <property type="evidence" value="ECO:0007669"/>
    <property type="project" value="InterPro"/>
</dbReference>
<keyword evidence="3" id="KW-0698">rRNA processing</keyword>
<dbReference type="GO" id="GO:0000462">
    <property type="term" value="P:maturation of SSU-rRNA from tricistronic rRNA transcript (SSU-rRNA, 5.8S rRNA, LSU-rRNA)"/>
    <property type="evidence" value="ECO:0007669"/>
    <property type="project" value="InterPro"/>
</dbReference>
<dbReference type="Gene3D" id="1.25.40.10">
    <property type="entry name" value="Tetratricopeptide repeat domain"/>
    <property type="match status" value="1"/>
</dbReference>
<evidence type="ECO:0000256" key="5">
    <source>
        <dbReference type="ARBA" id="ARBA00023242"/>
    </source>
</evidence>
<name>Q2HBQ6_CHAGB</name>
<dbReference type="GeneID" id="4388367"/>
<dbReference type="Proteomes" id="UP000001056">
    <property type="component" value="Unassembled WGS sequence"/>
</dbReference>